<dbReference type="Proteomes" id="UP001153069">
    <property type="component" value="Unassembled WGS sequence"/>
</dbReference>
<evidence type="ECO:0000256" key="2">
    <source>
        <dbReference type="SAM" id="Phobius"/>
    </source>
</evidence>
<gene>
    <name evidence="3" type="ORF">SEMRO_519_G159040.1</name>
</gene>
<feature type="transmembrane region" description="Helical" evidence="2">
    <location>
        <begin position="103"/>
        <end position="122"/>
    </location>
</feature>
<keyword evidence="2" id="KW-1133">Transmembrane helix</keyword>
<keyword evidence="2" id="KW-0472">Membrane</keyword>
<comment type="caution">
    <text evidence="3">The sequence shown here is derived from an EMBL/GenBank/DDBJ whole genome shotgun (WGS) entry which is preliminary data.</text>
</comment>
<dbReference type="AlphaFoldDB" id="A0A9N8E074"/>
<dbReference type="EMBL" id="CAICTM010000518">
    <property type="protein sequence ID" value="CAB9512117.1"/>
    <property type="molecule type" value="Genomic_DNA"/>
</dbReference>
<evidence type="ECO:0000313" key="4">
    <source>
        <dbReference type="Proteomes" id="UP001153069"/>
    </source>
</evidence>
<protein>
    <submittedName>
        <fullName evidence="3">Uncharacterized protein</fullName>
    </submittedName>
</protein>
<feature type="compositionally biased region" description="Polar residues" evidence="1">
    <location>
        <begin position="25"/>
        <end position="50"/>
    </location>
</feature>
<sequence>MLPLPPTELSTANRRPQARPGAYASGNSQALEENLETAETNIGPATTPTRPHTVEPENSGLAVANLVVADETTPQDLPHAQDYNPDNINNNREERMKQFKTKVLLGVIVFLAITIILVAILTPGKKRDNLVPTAVPSEVPSSNPSQGPSSYSEYWLSLFPEPTVSAILEDPESPQLRASSGSWKRMTSYTTLQNKELYNVLYLQCSILPTAKNNGFSLAQPQCS</sequence>
<proteinExistence type="predicted"/>
<name>A0A9N8E074_9STRA</name>
<reference evidence="3" key="1">
    <citation type="submission" date="2020-06" db="EMBL/GenBank/DDBJ databases">
        <authorList>
            <consortium name="Plant Systems Biology data submission"/>
        </authorList>
    </citation>
    <scope>NUCLEOTIDE SEQUENCE</scope>
    <source>
        <strain evidence="3">D6</strain>
    </source>
</reference>
<feature type="region of interest" description="Disordered" evidence="1">
    <location>
        <begin position="1"/>
        <end position="56"/>
    </location>
</feature>
<organism evidence="3 4">
    <name type="scientific">Seminavis robusta</name>
    <dbReference type="NCBI Taxonomy" id="568900"/>
    <lineage>
        <taxon>Eukaryota</taxon>
        <taxon>Sar</taxon>
        <taxon>Stramenopiles</taxon>
        <taxon>Ochrophyta</taxon>
        <taxon>Bacillariophyta</taxon>
        <taxon>Bacillariophyceae</taxon>
        <taxon>Bacillariophycidae</taxon>
        <taxon>Naviculales</taxon>
        <taxon>Naviculaceae</taxon>
        <taxon>Seminavis</taxon>
    </lineage>
</organism>
<accession>A0A9N8E074</accession>
<evidence type="ECO:0000256" key="1">
    <source>
        <dbReference type="SAM" id="MobiDB-lite"/>
    </source>
</evidence>
<keyword evidence="2" id="KW-0812">Transmembrane</keyword>
<evidence type="ECO:0000313" key="3">
    <source>
        <dbReference type="EMBL" id="CAB9512117.1"/>
    </source>
</evidence>
<keyword evidence="4" id="KW-1185">Reference proteome</keyword>